<dbReference type="AlphaFoldDB" id="A0A1E3UQ70"/>
<comment type="caution">
    <text evidence="1">The sequence shown here is derived from an EMBL/GenBank/DDBJ whole genome shotgun (WGS) entry which is preliminary data.</text>
</comment>
<proteinExistence type="predicted"/>
<evidence type="ECO:0000313" key="2">
    <source>
        <dbReference type="Proteomes" id="UP000094271"/>
    </source>
</evidence>
<accession>A0A1E3UQ70</accession>
<organism evidence="1 2">
    <name type="scientific">Eisenbergiella tayi</name>
    <dbReference type="NCBI Taxonomy" id="1432052"/>
    <lineage>
        <taxon>Bacteria</taxon>
        <taxon>Bacillati</taxon>
        <taxon>Bacillota</taxon>
        <taxon>Clostridia</taxon>
        <taxon>Lachnospirales</taxon>
        <taxon>Lachnospiraceae</taxon>
        <taxon>Eisenbergiella</taxon>
    </lineage>
</organism>
<dbReference type="SUPFAM" id="SSF50475">
    <property type="entry name" value="FMN-binding split barrel"/>
    <property type="match status" value="1"/>
</dbReference>
<dbReference type="Gene3D" id="2.30.110.10">
    <property type="entry name" value="Electron Transport, Fmn-binding Protein, Chain A"/>
    <property type="match status" value="1"/>
</dbReference>
<name>A0A1E3UQ70_9FIRM</name>
<sequence length="156" mass="17821">MRRKDREVTDAGKIREAITASHCCRLGFCDEGEVYIVPMNFGYTEEEGKRIFYFHSAKEGRKIDLISRTHSAGFELDTNYQLHEGEIACQYSAGFLSVIGTGRINFVEDREAKKSALQTIMLHNTGKSDWDFSEDMLDAVLIFKLEVTKITCKEHL</sequence>
<dbReference type="Proteomes" id="UP000094271">
    <property type="component" value="Unassembled WGS sequence"/>
</dbReference>
<dbReference type="InterPro" id="IPR012349">
    <property type="entry name" value="Split_barrel_FMN-bd"/>
</dbReference>
<gene>
    <name evidence="1" type="ORF">BEI59_00345</name>
</gene>
<dbReference type="RefSeq" id="WP_069431185.1">
    <property type="nucleotide sequence ID" value="NZ_MEHA01000001.1"/>
</dbReference>
<dbReference type="OrthoDB" id="9794935at2"/>
<protein>
    <submittedName>
        <fullName evidence="1">MFS transporter</fullName>
    </submittedName>
</protein>
<dbReference type="Pfam" id="PF12900">
    <property type="entry name" value="Pyridox_ox_2"/>
    <property type="match status" value="1"/>
</dbReference>
<dbReference type="PANTHER" id="PTHR34071">
    <property type="entry name" value="5-NITROIMIDAZOLE ANTIBIOTICS RESISTANCE PROTEIN, NIMA-FAMILY-RELATED PROTEIN-RELATED"/>
    <property type="match status" value="1"/>
</dbReference>
<dbReference type="InterPro" id="IPR024747">
    <property type="entry name" value="Pyridox_Oxase-rel"/>
</dbReference>
<reference evidence="1 2" key="1">
    <citation type="submission" date="2016-08" db="EMBL/GenBank/DDBJ databases">
        <authorList>
            <person name="Seilhamer J.J."/>
        </authorList>
    </citation>
    <scope>NUCLEOTIDE SEQUENCE [LARGE SCALE GENOMIC DNA]</scope>
    <source>
        <strain evidence="1 2">NML150140-1</strain>
    </source>
</reference>
<evidence type="ECO:0000313" key="1">
    <source>
        <dbReference type="EMBL" id="ODR56130.1"/>
    </source>
</evidence>
<dbReference type="EMBL" id="MEHA01000001">
    <property type="protein sequence ID" value="ODR56130.1"/>
    <property type="molecule type" value="Genomic_DNA"/>
</dbReference>
<dbReference type="PANTHER" id="PTHR34071:SF2">
    <property type="entry name" value="FLAVIN-NUCLEOTIDE-BINDING PROTEIN"/>
    <property type="match status" value="1"/>
</dbReference>